<dbReference type="InterPro" id="IPR000086">
    <property type="entry name" value="NUDIX_hydrolase_dom"/>
</dbReference>
<reference evidence="3 4" key="1">
    <citation type="journal article" date="2016" name="Proc. Natl. Acad. Sci. U.S.A.">
        <title>Comparative genomics of biotechnologically important yeasts.</title>
        <authorList>
            <person name="Riley R."/>
            <person name="Haridas S."/>
            <person name="Wolfe K.H."/>
            <person name="Lopes M.R."/>
            <person name="Hittinger C.T."/>
            <person name="Goeker M."/>
            <person name="Salamov A.A."/>
            <person name="Wisecaver J.H."/>
            <person name="Long T.M."/>
            <person name="Calvey C.H."/>
            <person name="Aerts A.L."/>
            <person name="Barry K.W."/>
            <person name="Choi C."/>
            <person name="Clum A."/>
            <person name="Coughlan A.Y."/>
            <person name="Deshpande S."/>
            <person name="Douglass A.P."/>
            <person name="Hanson S.J."/>
            <person name="Klenk H.-P."/>
            <person name="LaButti K.M."/>
            <person name="Lapidus A."/>
            <person name="Lindquist E.A."/>
            <person name="Lipzen A.M."/>
            <person name="Meier-Kolthoff J.P."/>
            <person name="Ohm R.A."/>
            <person name="Otillar R.P."/>
            <person name="Pangilinan J.L."/>
            <person name="Peng Y."/>
            <person name="Rokas A."/>
            <person name="Rosa C.A."/>
            <person name="Scheuner C."/>
            <person name="Sibirny A.A."/>
            <person name="Slot J.C."/>
            <person name="Stielow J.B."/>
            <person name="Sun H."/>
            <person name="Kurtzman C.P."/>
            <person name="Blackwell M."/>
            <person name="Grigoriev I.V."/>
            <person name="Jeffries T.W."/>
        </authorList>
    </citation>
    <scope>NUCLEOTIDE SEQUENCE [LARGE SCALE GENOMIC DNA]</scope>
    <source>
        <strain evidence="3 4">DSM 6958</strain>
    </source>
</reference>
<keyword evidence="1" id="KW-1133">Transmembrane helix</keyword>
<dbReference type="InterPro" id="IPR045121">
    <property type="entry name" value="CoAse"/>
</dbReference>
<proteinExistence type="predicted"/>
<dbReference type="Proteomes" id="UP000095009">
    <property type="component" value="Unassembled WGS sequence"/>
</dbReference>
<evidence type="ECO:0000313" key="4">
    <source>
        <dbReference type="Proteomes" id="UP000095009"/>
    </source>
</evidence>
<feature type="transmembrane region" description="Helical" evidence="1">
    <location>
        <begin position="342"/>
        <end position="366"/>
    </location>
</feature>
<dbReference type="STRING" id="857566.A0A1E3PQJ7"/>
<dbReference type="CDD" id="cd03426">
    <property type="entry name" value="NUDIX_CoAse_Nudt7"/>
    <property type="match status" value="1"/>
</dbReference>
<dbReference type="GO" id="GO:0010945">
    <property type="term" value="F:coenzyme A diphosphatase activity"/>
    <property type="evidence" value="ECO:0007669"/>
    <property type="project" value="InterPro"/>
</dbReference>
<accession>A0A1E3PQJ7</accession>
<dbReference type="Gene3D" id="3.90.79.10">
    <property type="entry name" value="Nucleoside Triphosphate Pyrophosphohydrolase"/>
    <property type="match status" value="1"/>
</dbReference>
<keyword evidence="1" id="KW-0472">Membrane</keyword>
<feature type="domain" description="Nudix hydrolase" evidence="2">
    <location>
        <begin position="21"/>
        <end position="203"/>
    </location>
</feature>
<dbReference type="PANTHER" id="PTHR12992:SF44">
    <property type="entry name" value="NUDIX HYDROLASE DOMAIN-CONTAINING PROTEIN"/>
    <property type="match status" value="1"/>
</dbReference>
<name>A0A1E3PQJ7_9ASCO</name>
<dbReference type="Pfam" id="PF00293">
    <property type="entry name" value="NUDIX"/>
    <property type="match status" value="1"/>
</dbReference>
<dbReference type="PROSITE" id="PS51462">
    <property type="entry name" value="NUDIX"/>
    <property type="match status" value="1"/>
</dbReference>
<dbReference type="OrthoDB" id="206213at2759"/>
<keyword evidence="1" id="KW-0812">Transmembrane</keyword>
<keyword evidence="4" id="KW-1185">Reference proteome</keyword>
<dbReference type="InterPro" id="IPR015797">
    <property type="entry name" value="NUDIX_hydrolase-like_dom_sf"/>
</dbReference>
<dbReference type="AlphaFoldDB" id="A0A1E3PQJ7"/>
<organism evidence="3 4">
    <name type="scientific">Nadsonia fulvescens var. elongata DSM 6958</name>
    <dbReference type="NCBI Taxonomy" id="857566"/>
    <lineage>
        <taxon>Eukaryota</taxon>
        <taxon>Fungi</taxon>
        <taxon>Dikarya</taxon>
        <taxon>Ascomycota</taxon>
        <taxon>Saccharomycotina</taxon>
        <taxon>Dipodascomycetes</taxon>
        <taxon>Dipodascales</taxon>
        <taxon>Dipodascales incertae sedis</taxon>
        <taxon>Nadsonia</taxon>
    </lineage>
</organism>
<dbReference type="SUPFAM" id="SSF55811">
    <property type="entry name" value="Nudix"/>
    <property type="match status" value="1"/>
</dbReference>
<evidence type="ECO:0000313" key="3">
    <source>
        <dbReference type="EMBL" id="ODQ67580.1"/>
    </source>
</evidence>
<dbReference type="EMBL" id="KV454407">
    <property type="protein sequence ID" value="ODQ67580.1"/>
    <property type="molecule type" value="Genomic_DNA"/>
</dbReference>
<evidence type="ECO:0000259" key="2">
    <source>
        <dbReference type="PROSITE" id="PS51462"/>
    </source>
</evidence>
<evidence type="ECO:0000256" key="1">
    <source>
        <dbReference type="SAM" id="Phobius"/>
    </source>
</evidence>
<dbReference type="PANTHER" id="PTHR12992">
    <property type="entry name" value="NUDIX HYDROLASE"/>
    <property type="match status" value="1"/>
</dbReference>
<sequence>MTRGLSRLSTLPEITATPEGVSRRASVALIIRFVNLDGQILRPKLDRNYETLEDYLLEHDTSDYRPEVLFIERVTRTTDRWSGHVALPGGKRDPEDVSDLAVCIRETQEEVGLDISVDPFAPGGTISEKAIYVGSLTQRPVLSRWGKKNLMTLCPYVFILRDPNTKITCQETEIAATLWVPVYQLKKEITKSGSSASWITSNYASRMKLAYKGRFFTNWIADFLGSKFGVGELLFPAANISSESVSIPAIYSDDTLVSKPAKKSVLLWGLTHGMIIDFLEIIQPGSILPFIRWPTFSYLDVRFWIRLLSWFHVRRVKNQFRRISRNYNSSNMDLMGLSLNNYFNYVSGGIYLSMGFRAVIIILGLYRLKLYFRKP</sequence>
<gene>
    <name evidence="3" type="ORF">NADFUDRAFT_69357</name>
</gene>
<protein>
    <recommendedName>
        <fullName evidence="2">Nudix hydrolase domain-containing protein</fullName>
    </recommendedName>
</protein>